<dbReference type="AlphaFoldDB" id="A0A556V903"/>
<keyword evidence="4" id="KW-0732">Signal</keyword>
<dbReference type="GO" id="GO:0042102">
    <property type="term" value="P:positive regulation of T cell proliferation"/>
    <property type="evidence" value="ECO:0007669"/>
    <property type="project" value="TreeGrafter"/>
</dbReference>
<evidence type="ECO:0000259" key="12">
    <source>
        <dbReference type="SMART" id="SM00406"/>
    </source>
</evidence>
<protein>
    <recommendedName>
        <fullName evidence="12">Immunoglobulin V-set domain-containing protein</fullName>
    </recommendedName>
</protein>
<keyword evidence="10" id="KW-0393">Immunoglobulin domain</keyword>
<organism evidence="13 14">
    <name type="scientific">Bagarius yarrelli</name>
    <name type="common">Goonch</name>
    <name type="synonym">Bagrus yarrelli</name>
    <dbReference type="NCBI Taxonomy" id="175774"/>
    <lineage>
        <taxon>Eukaryota</taxon>
        <taxon>Metazoa</taxon>
        <taxon>Chordata</taxon>
        <taxon>Craniata</taxon>
        <taxon>Vertebrata</taxon>
        <taxon>Euteleostomi</taxon>
        <taxon>Actinopterygii</taxon>
        <taxon>Neopterygii</taxon>
        <taxon>Teleostei</taxon>
        <taxon>Ostariophysi</taxon>
        <taxon>Siluriformes</taxon>
        <taxon>Sisoridae</taxon>
        <taxon>Sisorinae</taxon>
        <taxon>Bagarius</taxon>
    </lineage>
</organism>
<keyword evidence="7" id="KW-1015">Disulfide bond</keyword>
<dbReference type="EMBL" id="VCAZ01000165">
    <property type="protein sequence ID" value="TTA98324.1"/>
    <property type="molecule type" value="Genomic_DNA"/>
</dbReference>
<evidence type="ECO:0000313" key="13">
    <source>
        <dbReference type="EMBL" id="TTA98324.1"/>
    </source>
</evidence>
<evidence type="ECO:0000256" key="11">
    <source>
        <dbReference type="SAM" id="Phobius"/>
    </source>
</evidence>
<dbReference type="GO" id="GO:0042130">
    <property type="term" value="P:negative regulation of T cell proliferation"/>
    <property type="evidence" value="ECO:0007669"/>
    <property type="project" value="TreeGrafter"/>
</dbReference>
<sequence>MADHFCRKPVGIMTSVFSIIIVWISICSDLLLAQHQISVSGQVKSSVLLPCKLRVISERPYIRWSSSKDVFERSGNEWFQGQGYEGRADIPEDRLREGDCSLELRNLTLADTGVYKSYQVVRRVKRAAVVREKWELINSVELSVDDAAGINWSNPLLVSLSLLNCFIFRMVYRET</sequence>
<reference evidence="13 14" key="1">
    <citation type="journal article" date="2019" name="Genome Biol. Evol.">
        <title>Whole-Genome Sequencing of the Giant Devil Catfish, Bagarius yarrelli.</title>
        <authorList>
            <person name="Jiang W."/>
            <person name="Lv Y."/>
            <person name="Cheng L."/>
            <person name="Yang K."/>
            <person name="Chao B."/>
            <person name="Wang X."/>
            <person name="Li Y."/>
            <person name="Pan X."/>
            <person name="You X."/>
            <person name="Zhang Y."/>
            <person name="Yang J."/>
            <person name="Li J."/>
            <person name="Zhang X."/>
            <person name="Liu S."/>
            <person name="Sun C."/>
            <person name="Yang J."/>
            <person name="Shi Q."/>
        </authorList>
    </citation>
    <scope>NUCLEOTIDE SEQUENCE [LARGE SCALE GENOMIC DNA]</scope>
    <source>
        <strain evidence="13">JWS20170419001</strain>
        <tissue evidence="13">Muscle</tissue>
    </source>
</reference>
<evidence type="ECO:0000256" key="4">
    <source>
        <dbReference type="ARBA" id="ARBA00022729"/>
    </source>
</evidence>
<keyword evidence="2" id="KW-1003">Cell membrane</keyword>
<dbReference type="Gene3D" id="2.60.40.10">
    <property type="entry name" value="Immunoglobulins"/>
    <property type="match status" value="1"/>
</dbReference>
<evidence type="ECO:0000256" key="3">
    <source>
        <dbReference type="ARBA" id="ARBA00022692"/>
    </source>
</evidence>
<keyword evidence="8" id="KW-0675">Receptor</keyword>
<comment type="subcellular location">
    <subcellularLocation>
        <location evidence="1">Cell membrane</location>
        <topology evidence="1">Single-pass type I membrane protein</topology>
    </subcellularLocation>
</comment>
<evidence type="ECO:0000256" key="10">
    <source>
        <dbReference type="ARBA" id="ARBA00023319"/>
    </source>
</evidence>
<dbReference type="InterPro" id="IPR036179">
    <property type="entry name" value="Ig-like_dom_sf"/>
</dbReference>
<evidence type="ECO:0000256" key="7">
    <source>
        <dbReference type="ARBA" id="ARBA00023157"/>
    </source>
</evidence>
<dbReference type="InterPro" id="IPR013106">
    <property type="entry name" value="Ig_V-set"/>
</dbReference>
<keyword evidence="6 11" id="KW-0472">Membrane</keyword>
<dbReference type="GO" id="GO:0071222">
    <property type="term" value="P:cellular response to lipopolysaccharide"/>
    <property type="evidence" value="ECO:0007669"/>
    <property type="project" value="TreeGrafter"/>
</dbReference>
<dbReference type="OrthoDB" id="8960739at2759"/>
<comment type="caution">
    <text evidence="13">The sequence shown here is derived from an EMBL/GenBank/DDBJ whole genome shotgun (WGS) entry which is preliminary data.</text>
</comment>
<dbReference type="PANTHER" id="PTHR25466">
    <property type="entry name" value="T-LYMPHOCYTE ACTIVATION ANTIGEN"/>
    <property type="match status" value="1"/>
</dbReference>
<evidence type="ECO:0000313" key="14">
    <source>
        <dbReference type="Proteomes" id="UP000319801"/>
    </source>
</evidence>
<proteinExistence type="predicted"/>
<keyword evidence="3 11" id="KW-0812">Transmembrane</keyword>
<keyword evidence="9" id="KW-0325">Glycoprotein</keyword>
<dbReference type="PANTHER" id="PTHR25466:SF11">
    <property type="entry name" value="GALECTIN 17-RELATED"/>
    <property type="match status" value="1"/>
</dbReference>
<dbReference type="InterPro" id="IPR051713">
    <property type="entry name" value="T-cell_Activation_Regulation"/>
</dbReference>
<dbReference type="GO" id="GO:0031295">
    <property type="term" value="P:T cell costimulation"/>
    <property type="evidence" value="ECO:0007669"/>
    <property type="project" value="TreeGrafter"/>
</dbReference>
<evidence type="ECO:0000256" key="2">
    <source>
        <dbReference type="ARBA" id="ARBA00022475"/>
    </source>
</evidence>
<evidence type="ECO:0000256" key="9">
    <source>
        <dbReference type="ARBA" id="ARBA00023180"/>
    </source>
</evidence>
<dbReference type="Pfam" id="PF07686">
    <property type="entry name" value="V-set"/>
    <property type="match status" value="1"/>
</dbReference>
<dbReference type="GO" id="GO:0006955">
    <property type="term" value="P:immune response"/>
    <property type="evidence" value="ECO:0007669"/>
    <property type="project" value="TreeGrafter"/>
</dbReference>
<name>A0A556V903_BAGYA</name>
<dbReference type="SMART" id="SM00406">
    <property type="entry name" value="IGv"/>
    <property type="match status" value="1"/>
</dbReference>
<dbReference type="GO" id="GO:0007166">
    <property type="term" value="P:cell surface receptor signaling pathway"/>
    <property type="evidence" value="ECO:0007669"/>
    <property type="project" value="TreeGrafter"/>
</dbReference>
<dbReference type="SUPFAM" id="SSF48726">
    <property type="entry name" value="Immunoglobulin"/>
    <property type="match status" value="1"/>
</dbReference>
<evidence type="ECO:0000256" key="1">
    <source>
        <dbReference type="ARBA" id="ARBA00004251"/>
    </source>
</evidence>
<evidence type="ECO:0000256" key="6">
    <source>
        <dbReference type="ARBA" id="ARBA00023136"/>
    </source>
</evidence>
<gene>
    <name evidence="13" type="ORF">Baya_14494</name>
</gene>
<accession>A0A556V903</accession>
<dbReference type="InterPro" id="IPR013783">
    <property type="entry name" value="Ig-like_fold"/>
</dbReference>
<keyword evidence="14" id="KW-1185">Reference proteome</keyword>
<dbReference type="GO" id="GO:0009897">
    <property type="term" value="C:external side of plasma membrane"/>
    <property type="evidence" value="ECO:0007669"/>
    <property type="project" value="TreeGrafter"/>
</dbReference>
<dbReference type="Proteomes" id="UP000319801">
    <property type="component" value="Unassembled WGS sequence"/>
</dbReference>
<feature type="domain" description="Immunoglobulin V-set" evidence="12">
    <location>
        <begin position="46"/>
        <end position="118"/>
    </location>
</feature>
<evidence type="ECO:0000256" key="5">
    <source>
        <dbReference type="ARBA" id="ARBA00022989"/>
    </source>
</evidence>
<feature type="transmembrane region" description="Helical" evidence="11">
    <location>
        <begin position="12"/>
        <end position="32"/>
    </location>
</feature>
<evidence type="ECO:0000256" key="8">
    <source>
        <dbReference type="ARBA" id="ARBA00023170"/>
    </source>
</evidence>
<keyword evidence="5 11" id="KW-1133">Transmembrane helix</keyword>